<dbReference type="Proteomes" id="UP001164746">
    <property type="component" value="Chromosome 5"/>
</dbReference>
<dbReference type="EMBL" id="CP111016">
    <property type="protein sequence ID" value="WAR06264.1"/>
    <property type="molecule type" value="Genomic_DNA"/>
</dbReference>
<gene>
    <name evidence="1" type="ORF">MAR_021633</name>
</gene>
<protein>
    <submittedName>
        <fullName evidence="1">Uncharacterized protein</fullName>
    </submittedName>
</protein>
<sequence>MSRPPILSCKGDNGYLTNETAGPGPYIVNMVESEHMVVLADPTTTVTFRKPFCSYSPASSVRPH</sequence>
<reference evidence="1" key="1">
    <citation type="submission" date="2022-11" db="EMBL/GenBank/DDBJ databases">
        <title>Centuries of genome instability and evolution in soft-shell clam transmissible cancer (bioRxiv).</title>
        <authorList>
            <person name="Hart S.F.M."/>
            <person name="Yonemitsu M.A."/>
            <person name="Giersch R.M."/>
            <person name="Beal B.F."/>
            <person name="Arriagada G."/>
            <person name="Davis B.W."/>
            <person name="Ostrander E.A."/>
            <person name="Goff S.P."/>
            <person name="Metzger M.J."/>
        </authorList>
    </citation>
    <scope>NUCLEOTIDE SEQUENCE</scope>
    <source>
        <strain evidence="1">MELC-2E11</strain>
        <tissue evidence="1">Siphon/mantle</tissue>
    </source>
</reference>
<accession>A0ABY7EAX3</accession>
<keyword evidence="2" id="KW-1185">Reference proteome</keyword>
<evidence type="ECO:0000313" key="1">
    <source>
        <dbReference type="EMBL" id="WAR06264.1"/>
    </source>
</evidence>
<name>A0ABY7EAX3_MYAAR</name>
<proteinExistence type="predicted"/>
<organism evidence="1 2">
    <name type="scientific">Mya arenaria</name>
    <name type="common">Soft-shell clam</name>
    <dbReference type="NCBI Taxonomy" id="6604"/>
    <lineage>
        <taxon>Eukaryota</taxon>
        <taxon>Metazoa</taxon>
        <taxon>Spiralia</taxon>
        <taxon>Lophotrochozoa</taxon>
        <taxon>Mollusca</taxon>
        <taxon>Bivalvia</taxon>
        <taxon>Autobranchia</taxon>
        <taxon>Heteroconchia</taxon>
        <taxon>Euheterodonta</taxon>
        <taxon>Imparidentia</taxon>
        <taxon>Neoheterodontei</taxon>
        <taxon>Myida</taxon>
        <taxon>Myoidea</taxon>
        <taxon>Myidae</taxon>
        <taxon>Mya</taxon>
    </lineage>
</organism>
<evidence type="ECO:0000313" key="2">
    <source>
        <dbReference type="Proteomes" id="UP001164746"/>
    </source>
</evidence>